<keyword evidence="1" id="KW-0732">Signal</keyword>
<reference evidence="2 3" key="1">
    <citation type="submission" date="2018-04" db="EMBL/GenBank/DDBJ databases">
        <title>Genomic Encyclopedia of Type Strains, Phase IV (KMG-IV): sequencing the most valuable type-strain genomes for metagenomic binning, comparative biology and taxonomic classification.</title>
        <authorList>
            <person name="Goeker M."/>
        </authorList>
    </citation>
    <scope>NUCLEOTIDE SEQUENCE [LARGE SCALE GENOMIC DNA]</scope>
    <source>
        <strain evidence="2 3">DSM 10065</strain>
    </source>
</reference>
<keyword evidence="3" id="KW-1185">Reference proteome</keyword>
<sequence>MILPKMSAALLSMSFFGSAYACADLHGHTSLDQWVVICGAANGAAAVFQALPHDLAQHRETAKTHISRFAAESGMSALEFEPLFERGLTEGQRLVASRSTLFTPRKVALLDGFHHDKHIAYADVRRAFSS</sequence>
<protein>
    <submittedName>
        <fullName evidence="2">Uncharacterized protein</fullName>
    </submittedName>
</protein>
<proteinExistence type="predicted"/>
<dbReference type="RefSeq" id="WP_017525541.1">
    <property type="nucleotide sequence ID" value="NZ_JACCEX010000001.1"/>
</dbReference>
<accession>A0A2U1CR35</accession>
<comment type="caution">
    <text evidence="2">The sequence shown here is derived from an EMBL/GenBank/DDBJ whole genome shotgun (WGS) entry which is preliminary data.</text>
</comment>
<evidence type="ECO:0000256" key="1">
    <source>
        <dbReference type="SAM" id="SignalP"/>
    </source>
</evidence>
<organism evidence="2 3">
    <name type="scientific">Pusillimonas noertemannii</name>
    <dbReference type="NCBI Taxonomy" id="305977"/>
    <lineage>
        <taxon>Bacteria</taxon>
        <taxon>Pseudomonadati</taxon>
        <taxon>Pseudomonadota</taxon>
        <taxon>Betaproteobacteria</taxon>
        <taxon>Burkholderiales</taxon>
        <taxon>Alcaligenaceae</taxon>
        <taxon>Pusillimonas</taxon>
    </lineage>
</organism>
<dbReference type="STRING" id="1231391.GCA_000308195_03190"/>
<dbReference type="AlphaFoldDB" id="A0A2U1CR35"/>
<gene>
    <name evidence="2" type="ORF">C7440_0741</name>
</gene>
<name>A0A2U1CR35_9BURK</name>
<evidence type="ECO:0000313" key="3">
    <source>
        <dbReference type="Proteomes" id="UP000246145"/>
    </source>
</evidence>
<feature type="signal peptide" evidence="1">
    <location>
        <begin position="1"/>
        <end position="21"/>
    </location>
</feature>
<dbReference type="PROSITE" id="PS51257">
    <property type="entry name" value="PROKAR_LIPOPROTEIN"/>
    <property type="match status" value="1"/>
</dbReference>
<dbReference type="OrthoDB" id="8685676at2"/>
<feature type="chain" id="PRO_5015643528" evidence="1">
    <location>
        <begin position="22"/>
        <end position="130"/>
    </location>
</feature>
<evidence type="ECO:0000313" key="2">
    <source>
        <dbReference type="EMBL" id="PVY68346.1"/>
    </source>
</evidence>
<dbReference type="Proteomes" id="UP000246145">
    <property type="component" value="Unassembled WGS sequence"/>
</dbReference>
<dbReference type="EMBL" id="QEKO01000001">
    <property type="protein sequence ID" value="PVY68346.1"/>
    <property type="molecule type" value="Genomic_DNA"/>
</dbReference>